<reference evidence="1 2" key="1">
    <citation type="submission" date="2019-03" db="EMBL/GenBank/DDBJ databases">
        <title>Genomic Encyclopedia of Type Strains, Phase IV (KMG-IV): sequencing the most valuable type-strain genomes for metagenomic binning, comparative biology and taxonomic classification.</title>
        <authorList>
            <person name="Goeker M."/>
        </authorList>
    </citation>
    <scope>NUCLEOTIDE SEQUENCE [LARGE SCALE GENOMIC DNA]</scope>
    <source>
        <strain evidence="1 2">DSM 21100</strain>
    </source>
</reference>
<gene>
    <name evidence="1" type="ORF">EDD80_11625</name>
</gene>
<sequence length="38" mass="4827">MYLILHRGAYTFLTVRQYNFDRYYPIIIYFNYNRIEKG</sequence>
<keyword evidence="2" id="KW-1185">Reference proteome</keyword>
<dbReference type="Proteomes" id="UP000295807">
    <property type="component" value="Unassembled WGS sequence"/>
</dbReference>
<dbReference type="EMBL" id="SMAD01000016">
    <property type="protein sequence ID" value="TCS84933.1"/>
    <property type="molecule type" value="Genomic_DNA"/>
</dbReference>
<dbReference type="AlphaFoldDB" id="A0A4R3KLH8"/>
<proteinExistence type="predicted"/>
<protein>
    <submittedName>
        <fullName evidence="1">Uncharacterized protein</fullName>
    </submittedName>
</protein>
<evidence type="ECO:0000313" key="2">
    <source>
        <dbReference type="Proteomes" id="UP000295807"/>
    </source>
</evidence>
<accession>A0A4R3KLH8</accession>
<organism evidence="1 2">
    <name type="scientific">Anseongella ginsenosidimutans</name>
    <dbReference type="NCBI Taxonomy" id="496056"/>
    <lineage>
        <taxon>Bacteria</taxon>
        <taxon>Pseudomonadati</taxon>
        <taxon>Bacteroidota</taxon>
        <taxon>Sphingobacteriia</taxon>
        <taxon>Sphingobacteriales</taxon>
        <taxon>Sphingobacteriaceae</taxon>
        <taxon>Anseongella</taxon>
    </lineage>
</organism>
<evidence type="ECO:0000313" key="1">
    <source>
        <dbReference type="EMBL" id="TCS84933.1"/>
    </source>
</evidence>
<name>A0A4R3KLH8_9SPHI</name>
<comment type="caution">
    <text evidence="1">The sequence shown here is derived from an EMBL/GenBank/DDBJ whole genome shotgun (WGS) entry which is preliminary data.</text>
</comment>